<dbReference type="RefSeq" id="WP_092778237.1">
    <property type="nucleotide sequence ID" value="NZ_FOGI01000005.1"/>
</dbReference>
<organism evidence="1 2">
    <name type="scientific">Actinokineospora terrae</name>
    <dbReference type="NCBI Taxonomy" id="155974"/>
    <lineage>
        <taxon>Bacteria</taxon>
        <taxon>Bacillati</taxon>
        <taxon>Actinomycetota</taxon>
        <taxon>Actinomycetes</taxon>
        <taxon>Pseudonocardiales</taxon>
        <taxon>Pseudonocardiaceae</taxon>
        <taxon>Actinokineospora</taxon>
    </lineage>
</organism>
<dbReference type="EMBL" id="FOGI01000005">
    <property type="protein sequence ID" value="SER85346.1"/>
    <property type="molecule type" value="Genomic_DNA"/>
</dbReference>
<dbReference type="AlphaFoldDB" id="A0A1H9SJY1"/>
<protein>
    <submittedName>
        <fullName evidence="1">Uncharacterized protein</fullName>
    </submittedName>
</protein>
<dbReference type="Proteomes" id="UP000199051">
    <property type="component" value="Unassembled WGS sequence"/>
</dbReference>
<proteinExistence type="predicted"/>
<gene>
    <name evidence="1" type="ORF">SAMN04487818_105504</name>
</gene>
<evidence type="ECO:0000313" key="1">
    <source>
        <dbReference type="EMBL" id="SER85346.1"/>
    </source>
</evidence>
<name>A0A1H9SJY1_9PSEU</name>
<accession>A0A1H9SJY1</accession>
<reference evidence="2" key="1">
    <citation type="submission" date="2016-10" db="EMBL/GenBank/DDBJ databases">
        <authorList>
            <person name="Varghese N."/>
            <person name="Submissions S."/>
        </authorList>
    </citation>
    <scope>NUCLEOTIDE SEQUENCE [LARGE SCALE GENOMIC DNA]</scope>
    <source>
        <strain evidence="2">DSM 44260</strain>
    </source>
</reference>
<evidence type="ECO:0000313" key="2">
    <source>
        <dbReference type="Proteomes" id="UP000199051"/>
    </source>
</evidence>
<keyword evidence="2" id="KW-1185">Reference proteome</keyword>
<sequence>MVTWRELIHMDLLEVATALADESPELDVNEWIGVIDTFEAKWLAAAAALTDDQWQLCTTAYNRAEAASGLAGMPRKDTQLRRLWAGFRLLDAVGPSPAVPLRDLRELRRVLFDALPLSLEDATAKAPGWRSLTIPEMGDLRATANLLRAAECIIAIYPPDPPDLELEAWLRLRPQLP</sequence>